<dbReference type="Gene3D" id="3.60.15.10">
    <property type="entry name" value="Ribonuclease Z/Hydroxyacylglutathione hydrolase-like"/>
    <property type="match status" value="1"/>
</dbReference>
<dbReference type="Gene3D" id="1.10.10.10">
    <property type="entry name" value="Winged helix-like DNA-binding domain superfamily/Winged helix DNA-binding domain"/>
    <property type="match status" value="1"/>
</dbReference>
<dbReference type="InterPro" id="IPR047921">
    <property type="entry name" value="LACTB2-like_MBL-fold"/>
</dbReference>
<dbReference type="InterPro" id="IPR009799">
    <property type="entry name" value="EthD_dom"/>
</dbReference>
<dbReference type="Pfam" id="PF07110">
    <property type="entry name" value="EthD"/>
    <property type="match status" value="1"/>
</dbReference>
<evidence type="ECO:0000259" key="8">
    <source>
        <dbReference type="SMART" id="SM00849"/>
    </source>
</evidence>
<name>A0A4U0WRF4_9PEZI</name>
<gene>
    <name evidence="9" type="ORF">B0A49_08118</name>
</gene>
<reference evidence="9 10" key="1">
    <citation type="submission" date="2017-03" db="EMBL/GenBank/DDBJ databases">
        <title>Genomes of endolithic fungi from Antarctica.</title>
        <authorList>
            <person name="Coleine C."/>
            <person name="Masonjones S."/>
            <person name="Stajich J.E."/>
        </authorList>
    </citation>
    <scope>NUCLEOTIDE SEQUENCE [LARGE SCALE GENOMIC DNA]</scope>
    <source>
        <strain evidence="9 10">CCFEE 5187</strain>
    </source>
</reference>
<organism evidence="9 10">
    <name type="scientific">Cryomyces minteri</name>
    <dbReference type="NCBI Taxonomy" id="331657"/>
    <lineage>
        <taxon>Eukaryota</taxon>
        <taxon>Fungi</taxon>
        <taxon>Dikarya</taxon>
        <taxon>Ascomycota</taxon>
        <taxon>Pezizomycotina</taxon>
        <taxon>Dothideomycetes</taxon>
        <taxon>Dothideomycetes incertae sedis</taxon>
        <taxon>Cryomyces</taxon>
    </lineage>
</organism>
<evidence type="ECO:0000256" key="1">
    <source>
        <dbReference type="ARBA" id="ARBA00001947"/>
    </source>
</evidence>
<keyword evidence="5" id="KW-0378">Hydrolase</keyword>
<dbReference type="PANTHER" id="PTHR23131:SF3">
    <property type="entry name" value="ATROCHRYSONE CARBOXYL ACP THIOESTERASE"/>
    <property type="match status" value="1"/>
</dbReference>
<dbReference type="InterPro" id="IPR036866">
    <property type="entry name" value="RibonucZ/Hydroxyglut_hydro"/>
</dbReference>
<dbReference type="GO" id="GO:0044550">
    <property type="term" value="P:secondary metabolite biosynthetic process"/>
    <property type="evidence" value="ECO:0007669"/>
    <property type="project" value="TreeGrafter"/>
</dbReference>
<dbReference type="InterPro" id="IPR011008">
    <property type="entry name" value="Dimeric_a/b-barrel"/>
</dbReference>
<evidence type="ECO:0000313" key="10">
    <source>
        <dbReference type="Proteomes" id="UP000308768"/>
    </source>
</evidence>
<evidence type="ECO:0000313" key="9">
    <source>
        <dbReference type="EMBL" id="TKA66030.1"/>
    </source>
</evidence>
<evidence type="ECO:0000256" key="3">
    <source>
        <dbReference type="ARBA" id="ARBA00007749"/>
    </source>
</evidence>
<comment type="cofactor">
    <cofactor evidence="1">
        <name>Zn(2+)</name>
        <dbReference type="ChEBI" id="CHEBI:29105"/>
    </cofactor>
</comment>
<dbReference type="FunFam" id="3.60.15.10:FF:000041">
    <property type="entry name" value="Metallo-beta-lactamase domain protein"/>
    <property type="match status" value="1"/>
</dbReference>
<dbReference type="InterPro" id="IPR036388">
    <property type="entry name" value="WH-like_DNA-bd_sf"/>
</dbReference>
<keyword evidence="10" id="KW-1185">Reference proteome</keyword>
<evidence type="ECO:0000256" key="5">
    <source>
        <dbReference type="ARBA" id="ARBA00022801"/>
    </source>
</evidence>
<dbReference type="SMART" id="SM00849">
    <property type="entry name" value="Lactamase_B"/>
    <property type="match status" value="1"/>
</dbReference>
<comment type="similarity">
    <text evidence="2">Belongs to the tpcK family.</text>
</comment>
<dbReference type="STRING" id="331657.A0A4U0WRF4"/>
<proteinExistence type="inferred from homology"/>
<accession>A0A4U0WRF4</accession>
<dbReference type="Pfam" id="PF00753">
    <property type="entry name" value="Lactamase_B"/>
    <property type="match status" value="1"/>
</dbReference>
<keyword evidence="6" id="KW-0862">Zinc</keyword>
<dbReference type="SUPFAM" id="SSF53098">
    <property type="entry name" value="Ribonuclease H-like"/>
    <property type="match status" value="1"/>
</dbReference>
<dbReference type="PANTHER" id="PTHR23131">
    <property type="entry name" value="ENDORIBONUCLEASE LACTB2"/>
    <property type="match status" value="1"/>
</dbReference>
<comment type="similarity">
    <text evidence="3">Belongs to the metallo-beta-lactamase superfamily.</text>
</comment>
<dbReference type="CDD" id="cd07722">
    <property type="entry name" value="LACTB2-like_MBL-fold"/>
    <property type="match status" value="1"/>
</dbReference>
<comment type="caution">
    <text evidence="9">The sequence shown here is derived from an EMBL/GenBank/DDBJ whole genome shotgun (WGS) entry which is preliminary data.</text>
</comment>
<feature type="domain" description="Metallo-beta-lactamase" evidence="8">
    <location>
        <begin position="392"/>
        <end position="548"/>
    </location>
</feature>
<dbReference type="InterPro" id="IPR001279">
    <property type="entry name" value="Metallo-B-lactamas"/>
</dbReference>
<dbReference type="GO" id="GO:0016787">
    <property type="term" value="F:hydrolase activity"/>
    <property type="evidence" value="ECO:0007669"/>
    <property type="project" value="UniProtKB-KW"/>
</dbReference>
<evidence type="ECO:0000256" key="7">
    <source>
        <dbReference type="ARBA" id="ARBA00050605"/>
    </source>
</evidence>
<protein>
    <recommendedName>
        <fullName evidence="8">Metallo-beta-lactamase domain-containing protein</fullName>
    </recommendedName>
</protein>
<dbReference type="GO" id="GO:0016491">
    <property type="term" value="F:oxidoreductase activity"/>
    <property type="evidence" value="ECO:0007669"/>
    <property type="project" value="InterPro"/>
</dbReference>
<evidence type="ECO:0000256" key="6">
    <source>
        <dbReference type="ARBA" id="ARBA00022833"/>
    </source>
</evidence>
<dbReference type="EMBL" id="NAJN01001067">
    <property type="protein sequence ID" value="TKA66030.1"/>
    <property type="molecule type" value="Genomic_DNA"/>
</dbReference>
<comment type="catalytic activity">
    <reaction evidence="7">
        <text>(3R)-atrochrysone 2-carbonyl-[ACP] + H2O = (3R)-atrochrysone 2-carboxylate + holo-[ACP] + H(+)</text>
        <dbReference type="Rhea" id="RHEA:64236"/>
        <dbReference type="Rhea" id="RHEA-COMP:9685"/>
        <dbReference type="Rhea" id="RHEA-COMP:20479"/>
        <dbReference type="ChEBI" id="CHEBI:15377"/>
        <dbReference type="ChEBI" id="CHEBI:15378"/>
        <dbReference type="ChEBI" id="CHEBI:64479"/>
        <dbReference type="ChEBI" id="CHEBI:234107"/>
        <dbReference type="ChEBI" id="CHEBI:234110"/>
    </reaction>
    <physiologicalReaction direction="left-to-right" evidence="7">
        <dbReference type="Rhea" id="RHEA:64237"/>
    </physiologicalReaction>
</comment>
<dbReference type="OrthoDB" id="17458at2759"/>
<evidence type="ECO:0000256" key="2">
    <source>
        <dbReference type="ARBA" id="ARBA00005986"/>
    </source>
</evidence>
<dbReference type="SUPFAM" id="SSF56281">
    <property type="entry name" value="Metallo-hydrolase/oxidoreductase"/>
    <property type="match status" value="1"/>
</dbReference>
<evidence type="ECO:0000256" key="4">
    <source>
        <dbReference type="ARBA" id="ARBA00022723"/>
    </source>
</evidence>
<dbReference type="AlphaFoldDB" id="A0A4U0WRF4"/>
<dbReference type="SUPFAM" id="SSF54909">
    <property type="entry name" value="Dimeric alpha+beta barrel"/>
    <property type="match status" value="1"/>
</dbReference>
<dbReference type="Proteomes" id="UP000308768">
    <property type="component" value="Unassembled WGS sequence"/>
</dbReference>
<keyword evidence="4" id="KW-0479">Metal-binding</keyword>
<dbReference type="GO" id="GO:0046872">
    <property type="term" value="F:metal ion binding"/>
    <property type="evidence" value="ECO:0007669"/>
    <property type="project" value="UniProtKB-KW"/>
</dbReference>
<dbReference type="InterPro" id="IPR012337">
    <property type="entry name" value="RNaseH-like_sf"/>
</dbReference>
<sequence length="790" mass="90307">MMAAISEELAALDPPVLWDAVQHRVRCNGHCVNLAMQAFMSVANKKAVDEVIRQSKERNVPPQEAVLSSNKKGGWSGQKAIQNLKEIFTWIRGTTKVFAEFVSMANLTPILPNNTRWNSWYIMIKRGLATRVTVNYFTTNNPECAQPFFDITKATEGDNVTLDKVLYTMDFLRSHYKAASEKYKDNTQFHTAIITSWYAFDKWYAATDLTPVYTAAVLLQPQLRATYLYQEWEEEWYIPAIERAKQLWLNTYKDKKHTTKALEPSQKTKNDNDRKLSEYQKWRQKHKVVKLIEDEFEDFIKSEPTEDLPLDYWLDPQQQRKYPNLYQMALDILSIYDKGGYRQINKSLNICEFDDYLKGQTARLPQLVNVEQLTPGVLRVLGQHPGKFTFQGTNTYIVGTGQERLIIDTSGGEPEWTELIKSTLKSIDISLSYVLLTHWHGDHTGGVPDLIRLYQHLRQHIYKSKPDRGQQNITDGQIFQVEGATVRAIHVPGHSEDHMCFILEEEQAMFTGDNILGYGTSAVEDLGTFMASLQSMSDQQCAIGYSAHGVTIANLPAKIGRELEQKLRRKNQVIQALGRVRSRGEKSVTVQDLVTEIYGASLDEETRTLVLEPFIGEVLRKLAGDGKVAFEMRGGKRKWFFVGGVVRFTEQVKALAAVVNVQVASLEPMPSFNEPEVPELSGSTNDKYLCLTICGYRKPGMSEEAYRNHMVKVSAPMTKGLMVKYDFDCFSQVIFKSVEDYKRMKQDPWYKEHLVGDHEKFADTKRSVMTIGWVEEFVRDGEAVDGFEDR</sequence>
<dbReference type="InterPro" id="IPR050662">
    <property type="entry name" value="Sec-metab_biosynth-thioest"/>
</dbReference>